<dbReference type="SUPFAM" id="SSF50037">
    <property type="entry name" value="C-terminal domain of transcriptional repressors"/>
    <property type="match status" value="1"/>
</dbReference>
<gene>
    <name evidence="4" type="ORF">FB460_2451</name>
</gene>
<evidence type="ECO:0000313" key="4">
    <source>
        <dbReference type="EMBL" id="TQL56561.1"/>
    </source>
</evidence>
<dbReference type="Proteomes" id="UP000316196">
    <property type="component" value="Unassembled WGS sequence"/>
</dbReference>
<evidence type="ECO:0000256" key="2">
    <source>
        <dbReference type="SAM" id="MobiDB-lite"/>
    </source>
</evidence>
<evidence type="ECO:0000256" key="1">
    <source>
        <dbReference type="ARBA" id="ARBA00023004"/>
    </source>
</evidence>
<dbReference type="AlphaFoldDB" id="A0A542Z8D5"/>
<sequence>MQSTLLDAAIGTPVELGQPEVPAALRLRLAEIGIRRGQVVSAMRRTTGGGRVVAVGRARIALDRATCRSIMVTDEHTLDPHPAPARSEREAQLR</sequence>
<keyword evidence="1" id="KW-0408">Iron</keyword>
<proteinExistence type="predicted"/>
<keyword evidence="5" id="KW-1185">Reference proteome</keyword>
<dbReference type="GO" id="GO:0046914">
    <property type="term" value="F:transition metal ion binding"/>
    <property type="evidence" value="ECO:0007669"/>
    <property type="project" value="InterPro"/>
</dbReference>
<feature type="region of interest" description="Disordered" evidence="2">
    <location>
        <begin position="73"/>
        <end position="94"/>
    </location>
</feature>
<reference evidence="4 5" key="1">
    <citation type="submission" date="2019-06" db="EMBL/GenBank/DDBJ databases">
        <title>Sequencing the genomes of 1000 actinobacteria strains.</title>
        <authorList>
            <person name="Klenk H.-P."/>
        </authorList>
    </citation>
    <scope>NUCLEOTIDE SEQUENCE [LARGE SCALE GENOMIC DNA]</scope>
    <source>
        <strain evidence="4 5">DSM 8251</strain>
    </source>
</reference>
<dbReference type="InterPro" id="IPR008988">
    <property type="entry name" value="Transcriptional_repressor_C"/>
</dbReference>
<dbReference type="InterPro" id="IPR007167">
    <property type="entry name" value="Fe-transptr_FeoA-like"/>
</dbReference>
<dbReference type="Gene3D" id="2.30.30.90">
    <property type="match status" value="1"/>
</dbReference>
<evidence type="ECO:0000259" key="3">
    <source>
        <dbReference type="SMART" id="SM00899"/>
    </source>
</evidence>
<comment type="caution">
    <text evidence="4">The sequence shown here is derived from an EMBL/GenBank/DDBJ whole genome shotgun (WGS) entry which is preliminary data.</text>
</comment>
<dbReference type="RefSeq" id="WP_142094468.1">
    <property type="nucleotide sequence ID" value="NZ_BAAAMD010000002.1"/>
</dbReference>
<dbReference type="EMBL" id="VFOR01000004">
    <property type="protein sequence ID" value="TQL56561.1"/>
    <property type="molecule type" value="Genomic_DNA"/>
</dbReference>
<dbReference type="InterPro" id="IPR038157">
    <property type="entry name" value="FeoA_core_dom"/>
</dbReference>
<accession>A0A542Z8D5</accession>
<dbReference type="Pfam" id="PF04023">
    <property type="entry name" value="FeoA"/>
    <property type="match status" value="1"/>
</dbReference>
<organism evidence="4 5">
    <name type="scientific">Propioniferax innocua</name>
    <dbReference type="NCBI Taxonomy" id="1753"/>
    <lineage>
        <taxon>Bacteria</taxon>
        <taxon>Bacillati</taxon>
        <taxon>Actinomycetota</taxon>
        <taxon>Actinomycetes</taxon>
        <taxon>Propionibacteriales</taxon>
        <taxon>Propionibacteriaceae</taxon>
        <taxon>Propioniferax</taxon>
    </lineage>
</organism>
<protein>
    <submittedName>
        <fullName evidence="4">FeoA-like protein</fullName>
    </submittedName>
</protein>
<dbReference type="SMART" id="SM00899">
    <property type="entry name" value="FeoA"/>
    <property type="match status" value="1"/>
</dbReference>
<evidence type="ECO:0000313" key="5">
    <source>
        <dbReference type="Proteomes" id="UP000316196"/>
    </source>
</evidence>
<name>A0A542Z8D5_9ACTN</name>
<feature type="domain" description="Ferrous iron transporter FeoA-like" evidence="3">
    <location>
        <begin position="3"/>
        <end position="74"/>
    </location>
</feature>